<reference evidence="1" key="1">
    <citation type="submission" date="2019-11" db="EMBL/GenBank/DDBJ databases">
        <title>Microbial mats filling the niche in hypersaline microbial mats.</title>
        <authorList>
            <person name="Wong H.L."/>
            <person name="Macleod F.I."/>
            <person name="White R.A. III"/>
            <person name="Burns B.P."/>
        </authorList>
    </citation>
    <scope>NUCLEOTIDE SEQUENCE</scope>
    <source>
        <strain evidence="1">Bin_327</strain>
    </source>
</reference>
<name>A0A9D5KAG7_UNCW3</name>
<gene>
    <name evidence="1" type="ORF">GF359_08490</name>
</gene>
<comment type="caution">
    <text evidence="1">The sequence shown here is derived from an EMBL/GenBank/DDBJ whole genome shotgun (WGS) entry which is preliminary data.</text>
</comment>
<evidence type="ECO:0000313" key="2">
    <source>
        <dbReference type="Proteomes" id="UP000630660"/>
    </source>
</evidence>
<protein>
    <submittedName>
        <fullName evidence="1">DUF4276 family protein</fullName>
    </submittedName>
</protein>
<sequence length="201" mass="22928">MLIHNVYLFVEDYGHEAFLQALLERFAEEYQVDINIRSFSATEGHGKVISKLTIFIRQLQRDKEHLPDLLVVAIDTNCHKLVECRNEIDGVTQNIKGFVVLALPDPHIERWLLVDSVAFKKVLGEGCNAPDQKCDKDRYKQLLSQAVRETGTSPILGGMEYAGDIVEAMNLRRITGKVDSSLKNLITDLRNQFKRWKSDKS</sequence>
<dbReference type="AlphaFoldDB" id="A0A9D5KAG7"/>
<organism evidence="1 2">
    <name type="scientific">candidate division WOR-3 bacterium</name>
    <dbReference type="NCBI Taxonomy" id="2052148"/>
    <lineage>
        <taxon>Bacteria</taxon>
        <taxon>Bacteria division WOR-3</taxon>
    </lineage>
</organism>
<accession>A0A9D5KAG7</accession>
<dbReference type="EMBL" id="WJKJ01000283">
    <property type="protein sequence ID" value="MBD3365237.1"/>
    <property type="molecule type" value="Genomic_DNA"/>
</dbReference>
<dbReference type="Proteomes" id="UP000630660">
    <property type="component" value="Unassembled WGS sequence"/>
</dbReference>
<proteinExistence type="predicted"/>
<evidence type="ECO:0000313" key="1">
    <source>
        <dbReference type="EMBL" id="MBD3365237.1"/>
    </source>
</evidence>